<keyword evidence="2" id="KW-1133">Transmembrane helix</keyword>
<keyword evidence="2" id="KW-0812">Transmembrane</keyword>
<sequence>MARNHPQAYADDADEDIEHHHEHAGQELEYNDLITTNDYASAYPQKNCCTWKVAALFLVGVATTLVLLWKALPMDDIIDPYIPAFPAPENPYTGPEAGSPADNGGITIGMPPSQSPGEDSQSDTSGTTVPSFMQCPEDGSLCCNGNTSNCKLPVNKMMFAMVHNAMSSEEGGFIVGYNHYLEMEKALMAGYRGINLDVCNCNGALQFCHNVCDLGERMPNDVFTNTAKFLNDYPSEVIVLLFEASGEQGPIVWNDLYDEMSNVDGFTDMIYVHTYGDDWPTMAELVKQNKRIIVFYFNGGSCTNDVCPTGFQYFYNHAAETQFESASLDDLENYNYSCEITRGPEEGKEAPAFFAVNNFVTPPDPEASKVANSRSFLSQRLTKCARMNNNMRPNFVFIDFWSQGVTAKTVQFANQQLVENSDQYPSIECFEKVESFELDIGCHPLGVISSASVAGTCRTEQSEFSAS</sequence>
<comment type="caution">
    <text evidence="3">The sequence shown here is derived from an EMBL/GenBank/DDBJ whole genome shotgun (WGS) entry which is preliminary data.</text>
</comment>
<gene>
    <name evidence="3" type="ORF">ACHAWU_005968</name>
</gene>
<dbReference type="AlphaFoldDB" id="A0ABD3MBX9"/>
<dbReference type="PANTHER" id="PTHR13593">
    <property type="match status" value="1"/>
</dbReference>
<name>A0ABD3MBX9_9STRA</name>
<feature type="compositionally biased region" description="Polar residues" evidence="1">
    <location>
        <begin position="115"/>
        <end position="129"/>
    </location>
</feature>
<keyword evidence="4" id="KW-1185">Reference proteome</keyword>
<feature type="region of interest" description="Disordered" evidence="1">
    <location>
        <begin position="89"/>
        <end position="129"/>
    </location>
</feature>
<organism evidence="3 4">
    <name type="scientific">Discostella pseudostelligera</name>
    <dbReference type="NCBI Taxonomy" id="259834"/>
    <lineage>
        <taxon>Eukaryota</taxon>
        <taxon>Sar</taxon>
        <taxon>Stramenopiles</taxon>
        <taxon>Ochrophyta</taxon>
        <taxon>Bacillariophyta</taxon>
        <taxon>Coscinodiscophyceae</taxon>
        <taxon>Thalassiosirophycidae</taxon>
        <taxon>Stephanodiscales</taxon>
        <taxon>Stephanodiscaceae</taxon>
        <taxon>Discostella</taxon>
    </lineage>
</organism>
<dbReference type="InterPro" id="IPR017946">
    <property type="entry name" value="PLC-like_Pdiesterase_TIM-brl"/>
</dbReference>
<dbReference type="SUPFAM" id="SSF51695">
    <property type="entry name" value="PLC-like phosphodiesterases"/>
    <property type="match status" value="1"/>
</dbReference>
<evidence type="ECO:0000256" key="2">
    <source>
        <dbReference type="SAM" id="Phobius"/>
    </source>
</evidence>
<feature type="transmembrane region" description="Helical" evidence="2">
    <location>
        <begin position="53"/>
        <end position="72"/>
    </location>
</feature>
<proteinExistence type="predicted"/>
<dbReference type="PANTHER" id="PTHR13593:SF140">
    <property type="entry name" value="PLC-LIKE PHOSPHODIESTERASE"/>
    <property type="match status" value="1"/>
</dbReference>
<dbReference type="InterPro" id="IPR051057">
    <property type="entry name" value="PI-PLC_domain"/>
</dbReference>
<evidence type="ECO:0000313" key="4">
    <source>
        <dbReference type="Proteomes" id="UP001530293"/>
    </source>
</evidence>
<dbReference type="Proteomes" id="UP001530293">
    <property type="component" value="Unassembled WGS sequence"/>
</dbReference>
<dbReference type="Gene3D" id="3.20.20.190">
    <property type="entry name" value="Phosphatidylinositol (PI) phosphodiesterase"/>
    <property type="match status" value="1"/>
</dbReference>
<evidence type="ECO:0008006" key="5">
    <source>
        <dbReference type="Google" id="ProtNLM"/>
    </source>
</evidence>
<dbReference type="EMBL" id="JALLBG020000186">
    <property type="protein sequence ID" value="KAL3760433.1"/>
    <property type="molecule type" value="Genomic_DNA"/>
</dbReference>
<dbReference type="Pfam" id="PF26178">
    <property type="entry name" value="PI-PLC_cat"/>
    <property type="match status" value="1"/>
</dbReference>
<reference evidence="3 4" key="1">
    <citation type="submission" date="2024-10" db="EMBL/GenBank/DDBJ databases">
        <title>Updated reference genomes for cyclostephanoid diatoms.</title>
        <authorList>
            <person name="Roberts W.R."/>
            <person name="Alverson A.J."/>
        </authorList>
    </citation>
    <scope>NUCLEOTIDE SEQUENCE [LARGE SCALE GENOMIC DNA]</scope>
    <source>
        <strain evidence="3 4">AJA232-27</strain>
    </source>
</reference>
<accession>A0ABD3MBX9</accession>
<keyword evidence="2" id="KW-0472">Membrane</keyword>
<protein>
    <recommendedName>
        <fullName evidence="5">PLC-like phosphodiesterase</fullName>
    </recommendedName>
</protein>
<evidence type="ECO:0000256" key="1">
    <source>
        <dbReference type="SAM" id="MobiDB-lite"/>
    </source>
</evidence>
<evidence type="ECO:0000313" key="3">
    <source>
        <dbReference type="EMBL" id="KAL3760433.1"/>
    </source>
</evidence>